<keyword evidence="2" id="KW-1185">Reference proteome</keyword>
<protein>
    <recommendedName>
        <fullName evidence="3">DUF493 domain-containing protein</fullName>
    </recommendedName>
</protein>
<dbReference type="OrthoDB" id="5616097at2"/>
<organism evidence="1 2">
    <name type="scientific">Polaribacter vadi</name>
    <dbReference type="NCBI Taxonomy" id="1774273"/>
    <lineage>
        <taxon>Bacteria</taxon>
        <taxon>Pseudomonadati</taxon>
        <taxon>Bacteroidota</taxon>
        <taxon>Flavobacteriia</taxon>
        <taxon>Flavobacteriales</taxon>
        <taxon>Flavobacteriaceae</taxon>
    </lineage>
</organism>
<dbReference type="STRING" id="1774273.LPB03_00235"/>
<dbReference type="AlphaFoldDB" id="A0A1B8TZW3"/>
<evidence type="ECO:0000313" key="2">
    <source>
        <dbReference type="Proteomes" id="UP000092584"/>
    </source>
</evidence>
<dbReference type="RefSeq" id="WP_065318485.1">
    <property type="nucleotide sequence ID" value="NZ_CAXBLX010000002.1"/>
</dbReference>
<reference evidence="2" key="1">
    <citation type="submission" date="2016-02" db="EMBL/GenBank/DDBJ databases">
        <authorList>
            <person name="Shin S.-K."/>
            <person name="Yi H."/>
            <person name="Kim E."/>
        </authorList>
    </citation>
    <scope>NUCLEOTIDE SEQUENCE [LARGE SCALE GENOMIC DNA]</scope>
    <source>
        <strain evidence="2">LPB0003</strain>
    </source>
</reference>
<name>A0A1B8TZW3_9FLAO</name>
<evidence type="ECO:0008006" key="3">
    <source>
        <dbReference type="Google" id="ProtNLM"/>
    </source>
</evidence>
<sequence length="93" mass="10535">MSDKKEFYIKLKGQLEDTTDFPADYMYKFIVPTDGNQLAEVESLFDNKGAVITTKNSKTGKYVSITIVLKLNSADEIISYYKKVEKIKGIISL</sequence>
<gene>
    <name evidence="1" type="ORF">LPB3_04870</name>
</gene>
<proteinExistence type="predicted"/>
<dbReference type="SUPFAM" id="SSF117991">
    <property type="entry name" value="YbeD/HP0495-like"/>
    <property type="match status" value="1"/>
</dbReference>
<comment type="caution">
    <text evidence="1">The sequence shown here is derived from an EMBL/GenBank/DDBJ whole genome shotgun (WGS) entry which is preliminary data.</text>
</comment>
<evidence type="ECO:0000313" key="1">
    <source>
        <dbReference type="EMBL" id="OBY65112.1"/>
    </source>
</evidence>
<dbReference type="KEGG" id="pob:LPB03_00235"/>
<dbReference type="Gene3D" id="3.30.70.260">
    <property type="match status" value="1"/>
</dbReference>
<dbReference type="InterPro" id="IPR007454">
    <property type="entry name" value="UPF0250_YbeD-like"/>
</dbReference>
<dbReference type="Proteomes" id="UP000092584">
    <property type="component" value="Unassembled WGS sequence"/>
</dbReference>
<dbReference type="Pfam" id="PF04359">
    <property type="entry name" value="DUF493"/>
    <property type="match status" value="1"/>
</dbReference>
<dbReference type="EMBL" id="LSFM01000019">
    <property type="protein sequence ID" value="OBY65112.1"/>
    <property type="molecule type" value="Genomic_DNA"/>
</dbReference>
<dbReference type="InterPro" id="IPR027471">
    <property type="entry name" value="YbeD-like_sf"/>
</dbReference>
<accession>A0A1B8TZW3</accession>